<feature type="domain" description="VOC" evidence="1">
    <location>
        <begin position="155"/>
        <end position="289"/>
    </location>
</feature>
<dbReference type="EMBL" id="VFPQ01000001">
    <property type="protein sequence ID" value="TQM77661.1"/>
    <property type="molecule type" value="Genomic_DNA"/>
</dbReference>
<dbReference type="AlphaFoldDB" id="A0A543J4B9"/>
<dbReference type="SUPFAM" id="SSF54593">
    <property type="entry name" value="Glyoxalase/Bleomycin resistance protein/Dihydroxybiphenyl dioxygenase"/>
    <property type="match status" value="2"/>
</dbReference>
<reference evidence="2 3" key="1">
    <citation type="submission" date="2019-06" db="EMBL/GenBank/DDBJ databases">
        <title>Sequencing the genomes of 1000 actinobacteria strains.</title>
        <authorList>
            <person name="Klenk H.-P."/>
        </authorList>
    </citation>
    <scope>NUCLEOTIDE SEQUENCE [LARGE SCALE GENOMIC DNA]</scope>
    <source>
        <strain evidence="2 3">DSM 43186</strain>
    </source>
</reference>
<dbReference type="RefSeq" id="WP_142261357.1">
    <property type="nucleotide sequence ID" value="NZ_BMPV01000002.1"/>
</dbReference>
<gene>
    <name evidence="2" type="ORF">FHX40_4432</name>
</gene>
<accession>A0A543J4B9</accession>
<keyword evidence="3" id="KW-1185">Reference proteome</keyword>
<dbReference type="InterPro" id="IPR029068">
    <property type="entry name" value="Glyas_Bleomycin-R_OHBP_Dase"/>
</dbReference>
<evidence type="ECO:0000313" key="2">
    <source>
        <dbReference type="EMBL" id="TQM77661.1"/>
    </source>
</evidence>
<dbReference type="InterPro" id="IPR037523">
    <property type="entry name" value="VOC_core"/>
</dbReference>
<evidence type="ECO:0000313" key="3">
    <source>
        <dbReference type="Proteomes" id="UP000319213"/>
    </source>
</evidence>
<keyword evidence="2" id="KW-0560">Oxidoreductase</keyword>
<evidence type="ECO:0000259" key="1">
    <source>
        <dbReference type="PROSITE" id="PS51819"/>
    </source>
</evidence>
<dbReference type="Gene3D" id="3.10.180.10">
    <property type="entry name" value="2,3-Dihydroxybiphenyl 1,2-Dioxygenase, domain 1"/>
    <property type="match status" value="2"/>
</dbReference>
<dbReference type="Pfam" id="PF00903">
    <property type="entry name" value="Glyoxalase"/>
    <property type="match status" value="2"/>
</dbReference>
<dbReference type="Proteomes" id="UP000319213">
    <property type="component" value="Unassembled WGS sequence"/>
</dbReference>
<name>A0A543J4B9_9ACTN</name>
<organism evidence="2 3">
    <name type="scientific">Thermopolyspora flexuosa</name>
    <dbReference type="NCBI Taxonomy" id="103836"/>
    <lineage>
        <taxon>Bacteria</taxon>
        <taxon>Bacillati</taxon>
        <taxon>Actinomycetota</taxon>
        <taxon>Actinomycetes</taxon>
        <taxon>Streptosporangiales</taxon>
        <taxon>Streptosporangiaceae</taxon>
        <taxon>Thermopolyspora</taxon>
    </lineage>
</organism>
<dbReference type="InterPro" id="IPR050383">
    <property type="entry name" value="GlyoxalaseI/FosfomycinResist"/>
</dbReference>
<dbReference type="OrthoDB" id="115162at2"/>
<proteinExistence type="predicted"/>
<sequence>MGITYAEIGCRNLSASLDFYRGMLGLRPLADPPGPTPPGVAWLDAGPAGIRLVERPDGDLAGGEGDDLQRGIRHVGFRVGSVPRYAERLADAGVEFTLGPFQAPGDVWIAFFRDPDGANLEIIDRHLTYTTVVSPDLAEEERRAAARRGPDAGPSFDHVAITVADLDRTLAFYRDRLGYRVIGGLDQPGDPRGFRIHFLRAGAAVLEIFSFTAPTTDNPWDPDRPRVGLRRIGIGPYGTAADAADPAELAARLREAGATPVPGHDDLVTDPDGVPLCAHVPRPQASAEA</sequence>
<dbReference type="PROSITE" id="PS51819">
    <property type="entry name" value="VOC"/>
    <property type="match status" value="2"/>
</dbReference>
<dbReference type="GO" id="GO:0051213">
    <property type="term" value="F:dioxygenase activity"/>
    <property type="evidence" value="ECO:0007669"/>
    <property type="project" value="UniProtKB-KW"/>
</dbReference>
<dbReference type="PANTHER" id="PTHR21366">
    <property type="entry name" value="GLYOXALASE FAMILY PROTEIN"/>
    <property type="match status" value="1"/>
</dbReference>
<keyword evidence="2" id="KW-0223">Dioxygenase</keyword>
<feature type="domain" description="VOC" evidence="1">
    <location>
        <begin position="2"/>
        <end position="125"/>
    </location>
</feature>
<protein>
    <submittedName>
        <fullName evidence="2">Catechol-2,3-dioxygenase</fullName>
    </submittedName>
</protein>
<dbReference type="PANTHER" id="PTHR21366:SF14">
    <property type="entry name" value="GLYOXALASE DOMAIN-CONTAINING PROTEIN 5"/>
    <property type="match status" value="1"/>
</dbReference>
<comment type="caution">
    <text evidence="2">The sequence shown here is derived from an EMBL/GenBank/DDBJ whole genome shotgun (WGS) entry which is preliminary data.</text>
</comment>
<dbReference type="InterPro" id="IPR004360">
    <property type="entry name" value="Glyas_Fos-R_dOase_dom"/>
</dbReference>